<dbReference type="InterPro" id="IPR052513">
    <property type="entry name" value="Thioester_dehydratase-like"/>
</dbReference>
<keyword evidence="3" id="KW-1185">Reference proteome</keyword>
<accession>A0ABT1R1H0</accession>
<proteinExistence type="predicted"/>
<reference evidence="2" key="1">
    <citation type="submission" date="2021-07" db="EMBL/GenBank/DDBJ databases">
        <title>Shinella sp. nov., a novel member of the genus Shinella from water.</title>
        <authorList>
            <person name="Deng Y."/>
        </authorList>
    </citation>
    <scope>NUCLEOTIDE SEQUENCE</scope>
    <source>
        <strain evidence="2">CPCC 100929</strain>
    </source>
</reference>
<sequence>MKDETQLTEHNLAQSPHGRFLEHAARGELAFQRDGKGEAFFPPRLVSPKDGTDPVWVVSAGVGTIHSLTLVRHKGEPPLALAMIDLDEGFRLMSQVDSNHPESLQIGDRMQVAFRPLAEGQPPMPVFKPLEKST</sequence>
<feature type="domain" description="ChsH2 C-terminal OB-fold" evidence="1">
    <location>
        <begin position="56"/>
        <end position="115"/>
    </location>
</feature>
<dbReference type="InterPro" id="IPR002878">
    <property type="entry name" value="ChsH2_C"/>
</dbReference>
<dbReference type="Proteomes" id="UP000996601">
    <property type="component" value="Unassembled WGS sequence"/>
</dbReference>
<comment type="caution">
    <text evidence="2">The sequence shown here is derived from an EMBL/GenBank/DDBJ whole genome shotgun (WGS) entry which is preliminary data.</text>
</comment>
<protein>
    <submittedName>
        <fullName evidence="2">OB-fold domain-containing protein</fullName>
    </submittedName>
</protein>
<dbReference type="PANTHER" id="PTHR34075:SF5">
    <property type="entry name" value="BLR3430 PROTEIN"/>
    <property type="match status" value="1"/>
</dbReference>
<dbReference type="Pfam" id="PF01796">
    <property type="entry name" value="OB_ChsH2_C"/>
    <property type="match status" value="1"/>
</dbReference>
<dbReference type="PANTHER" id="PTHR34075">
    <property type="entry name" value="BLR3430 PROTEIN"/>
    <property type="match status" value="1"/>
</dbReference>
<evidence type="ECO:0000259" key="1">
    <source>
        <dbReference type="Pfam" id="PF01796"/>
    </source>
</evidence>
<gene>
    <name evidence="2" type="ORF">GB927_003165</name>
</gene>
<name>A0ABT1R1H0_9HYPH</name>
<dbReference type="InterPro" id="IPR012340">
    <property type="entry name" value="NA-bd_OB-fold"/>
</dbReference>
<evidence type="ECO:0000313" key="2">
    <source>
        <dbReference type="EMBL" id="MCQ4629022.1"/>
    </source>
</evidence>
<evidence type="ECO:0000313" key="3">
    <source>
        <dbReference type="Proteomes" id="UP000996601"/>
    </source>
</evidence>
<organism evidence="2 3">
    <name type="scientific">Shinella lacus</name>
    <dbReference type="NCBI Taxonomy" id="2654216"/>
    <lineage>
        <taxon>Bacteria</taxon>
        <taxon>Pseudomonadati</taxon>
        <taxon>Pseudomonadota</taxon>
        <taxon>Alphaproteobacteria</taxon>
        <taxon>Hyphomicrobiales</taxon>
        <taxon>Rhizobiaceae</taxon>
        <taxon>Shinella</taxon>
    </lineage>
</organism>
<dbReference type="SUPFAM" id="SSF50249">
    <property type="entry name" value="Nucleic acid-binding proteins"/>
    <property type="match status" value="1"/>
</dbReference>
<dbReference type="EMBL" id="WHSB02000001">
    <property type="protein sequence ID" value="MCQ4629022.1"/>
    <property type="molecule type" value="Genomic_DNA"/>
</dbReference>